<evidence type="ECO:0000256" key="5">
    <source>
        <dbReference type="ARBA" id="ARBA00023002"/>
    </source>
</evidence>
<comment type="catalytic activity">
    <reaction evidence="7 8 9">
        <text>(S)-4-amino-5-oxopentanoate + tRNA(Glu) + NADP(+) = L-glutamyl-tRNA(Glu) + NADPH + H(+)</text>
        <dbReference type="Rhea" id="RHEA:12344"/>
        <dbReference type="Rhea" id="RHEA-COMP:9663"/>
        <dbReference type="Rhea" id="RHEA-COMP:9680"/>
        <dbReference type="ChEBI" id="CHEBI:15378"/>
        <dbReference type="ChEBI" id="CHEBI:57501"/>
        <dbReference type="ChEBI" id="CHEBI:57783"/>
        <dbReference type="ChEBI" id="CHEBI:58349"/>
        <dbReference type="ChEBI" id="CHEBI:78442"/>
        <dbReference type="ChEBI" id="CHEBI:78520"/>
        <dbReference type="EC" id="1.2.1.70"/>
    </reaction>
</comment>
<feature type="domain" description="Quinate/shikimate 5-dehydrogenase/glutamyl-tRNA reductase" evidence="11">
    <location>
        <begin position="184"/>
        <end position="308"/>
    </location>
</feature>
<comment type="subunit">
    <text evidence="8">Homodimer.</text>
</comment>
<dbReference type="InterPro" id="IPR015896">
    <property type="entry name" value="4pyrrol_synth_GluRdtase_dimer"/>
</dbReference>
<sequence>MEHLKVIAFTHKHVDLKDLGNLVICNEELESRLINVKNNFDIEEIFYVGTCNRVEFVFHGKHTLTSEFVKNFLRGLNFCVPDEQFDQFLNQVTTYEGLDALHHLFRMSCSLESLVVGEKEILAQVRRAYERCRKGGLTGDFMRLMMNSLVKTAKEVYTHTMISRNPVSVVSLAYRKLRDLKFTDNPRILLVGAGETNQNISKYLQKHKFSNFVVFNRTMDKAERLAKELNGRAFPLSELRHYKEGFDILITCTGSTEPVITSSIYASLLNGETSKKIVVDLAIPNDVSEEVLAENAIHYIEVSGLQAIANKNLQERYNELIHAERIIESNVAEFLPILKQRKVEIAMRQVPERVKEIKSFALNTVFANELNSLDASSREVLEKVINYMEKKYISGPMVLAKEILIAKSKEAAEN</sequence>
<name>A0ABV6HQ28_9SPHI</name>
<dbReference type="Pfam" id="PF00745">
    <property type="entry name" value="GlutR_dimer"/>
    <property type="match status" value="1"/>
</dbReference>
<dbReference type="Proteomes" id="UP001589774">
    <property type="component" value="Unassembled WGS sequence"/>
</dbReference>
<comment type="pathway">
    <text evidence="1 8 9">Porphyrin-containing compound metabolism; protoporphyrin-IX biosynthesis; 5-aminolevulinate from L-glutamyl-tRNA(Glu): step 1/2.</text>
</comment>
<dbReference type="PANTHER" id="PTHR43013:SF1">
    <property type="entry name" value="GLUTAMYL-TRNA REDUCTASE"/>
    <property type="match status" value="1"/>
</dbReference>
<comment type="domain">
    <text evidence="8">Possesses an unusual extended V-shaped dimeric structure with each monomer consisting of three distinct domains arranged along a curved 'spinal' alpha-helix. The N-terminal catalytic domain specifically recognizes the glutamate moiety of the substrate. The second domain is the NADPH-binding domain, and the third C-terminal domain is responsible for dimerization.</text>
</comment>
<evidence type="ECO:0000256" key="6">
    <source>
        <dbReference type="ARBA" id="ARBA00023244"/>
    </source>
</evidence>
<evidence type="ECO:0000256" key="9">
    <source>
        <dbReference type="RuleBase" id="RU000584"/>
    </source>
</evidence>
<dbReference type="GO" id="GO:0008883">
    <property type="term" value="F:glutamyl-tRNA reductase activity"/>
    <property type="evidence" value="ECO:0007669"/>
    <property type="project" value="UniProtKB-EC"/>
</dbReference>
<dbReference type="HAMAP" id="MF_00087">
    <property type="entry name" value="Glu_tRNA_reductase"/>
    <property type="match status" value="1"/>
</dbReference>
<dbReference type="InterPro" id="IPR036343">
    <property type="entry name" value="GluRdtase_N_sf"/>
</dbReference>
<evidence type="ECO:0000259" key="12">
    <source>
        <dbReference type="Pfam" id="PF05201"/>
    </source>
</evidence>
<dbReference type="SUPFAM" id="SSF69075">
    <property type="entry name" value="Glutamyl tRNA-reductase dimerization domain"/>
    <property type="match status" value="1"/>
</dbReference>
<dbReference type="Gene3D" id="3.30.460.30">
    <property type="entry name" value="Glutamyl-tRNA reductase, N-terminal domain"/>
    <property type="match status" value="1"/>
</dbReference>
<evidence type="ECO:0000256" key="8">
    <source>
        <dbReference type="HAMAP-Rule" id="MF_00087"/>
    </source>
</evidence>
<dbReference type="SUPFAM" id="SSF51735">
    <property type="entry name" value="NAD(P)-binding Rossmann-fold domains"/>
    <property type="match status" value="1"/>
</dbReference>
<dbReference type="NCBIfam" id="TIGR01035">
    <property type="entry name" value="hemA"/>
    <property type="match status" value="1"/>
</dbReference>
<evidence type="ECO:0000256" key="4">
    <source>
        <dbReference type="ARBA" id="ARBA00022857"/>
    </source>
</evidence>
<evidence type="ECO:0000313" key="14">
    <source>
        <dbReference type="Proteomes" id="UP001589774"/>
    </source>
</evidence>
<keyword evidence="6 8" id="KW-0627">Porphyrin biosynthesis</keyword>
<evidence type="ECO:0000256" key="3">
    <source>
        <dbReference type="ARBA" id="ARBA00012970"/>
    </source>
</evidence>
<gene>
    <name evidence="8 13" type="primary">hemA</name>
    <name evidence="13" type="ORF">ACFFI0_21870</name>
</gene>
<dbReference type="Gene3D" id="3.40.50.720">
    <property type="entry name" value="NAD(P)-binding Rossmann-like Domain"/>
    <property type="match status" value="1"/>
</dbReference>
<feature type="domain" description="Tetrapyrrole biosynthesis glutamyl-tRNA reductase dimerisation" evidence="10">
    <location>
        <begin position="323"/>
        <end position="403"/>
    </location>
</feature>
<keyword evidence="5 8" id="KW-0560">Oxidoreductase</keyword>
<evidence type="ECO:0000256" key="7">
    <source>
        <dbReference type="ARBA" id="ARBA00047464"/>
    </source>
</evidence>
<dbReference type="RefSeq" id="WP_130856470.1">
    <property type="nucleotide sequence ID" value="NZ_JBHLWO010000002.1"/>
</dbReference>
<evidence type="ECO:0000256" key="1">
    <source>
        <dbReference type="ARBA" id="ARBA00005059"/>
    </source>
</evidence>
<keyword evidence="4 8" id="KW-0521">NADP</keyword>
<feature type="site" description="Important for activity" evidence="8">
    <location>
        <position position="103"/>
    </location>
</feature>
<dbReference type="Pfam" id="PF01488">
    <property type="entry name" value="Shikimate_DH"/>
    <property type="match status" value="1"/>
</dbReference>
<feature type="binding site" evidence="8">
    <location>
        <position position="113"/>
    </location>
    <ligand>
        <name>substrate</name>
    </ligand>
</feature>
<dbReference type="PROSITE" id="PS00747">
    <property type="entry name" value="GLUTR"/>
    <property type="match status" value="1"/>
</dbReference>
<dbReference type="InterPro" id="IPR018214">
    <property type="entry name" value="GluRdtase_CS"/>
</dbReference>
<feature type="active site" description="Nucleophile" evidence="8">
    <location>
        <position position="51"/>
    </location>
</feature>
<comment type="miscellaneous">
    <text evidence="8">During catalysis, the active site Cys acts as a nucleophile attacking the alpha-carbonyl group of tRNA-bound glutamate with the formation of a thioester intermediate between enzyme and glutamate, and the concomitant release of tRNA(Glu). The thioester intermediate is finally reduced by direct hydride transfer from NADPH, to form the product GSA.</text>
</comment>
<organism evidence="13 14">
    <name type="scientific">Olivibacter oleidegradans</name>
    <dbReference type="NCBI Taxonomy" id="760123"/>
    <lineage>
        <taxon>Bacteria</taxon>
        <taxon>Pseudomonadati</taxon>
        <taxon>Bacteroidota</taxon>
        <taxon>Sphingobacteriia</taxon>
        <taxon>Sphingobacteriales</taxon>
        <taxon>Sphingobacteriaceae</taxon>
        <taxon>Olivibacter</taxon>
    </lineage>
</organism>
<feature type="binding site" evidence="8">
    <location>
        <begin position="118"/>
        <end position="120"/>
    </location>
    <ligand>
        <name>substrate</name>
    </ligand>
</feature>
<dbReference type="InterPro" id="IPR036291">
    <property type="entry name" value="NAD(P)-bd_dom_sf"/>
</dbReference>
<dbReference type="InterPro" id="IPR036453">
    <property type="entry name" value="GluRdtase_dimer_dom_sf"/>
</dbReference>
<evidence type="ECO:0000256" key="2">
    <source>
        <dbReference type="ARBA" id="ARBA00005916"/>
    </source>
</evidence>
<dbReference type="EC" id="1.2.1.70" evidence="3 8"/>
<dbReference type="InterPro" id="IPR015895">
    <property type="entry name" value="4pyrrol_synth_GluRdtase_N"/>
</dbReference>
<dbReference type="Pfam" id="PF05201">
    <property type="entry name" value="GlutR_N"/>
    <property type="match status" value="1"/>
</dbReference>
<feature type="binding site" evidence="8">
    <location>
        <position position="124"/>
    </location>
    <ligand>
        <name>substrate</name>
    </ligand>
</feature>
<dbReference type="SUPFAM" id="SSF69742">
    <property type="entry name" value="Glutamyl tRNA-reductase catalytic, N-terminal domain"/>
    <property type="match status" value="1"/>
</dbReference>
<keyword evidence="14" id="KW-1185">Reference proteome</keyword>
<evidence type="ECO:0000259" key="11">
    <source>
        <dbReference type="Pfam" id="PF01488"/>
    </source>
</evidence>
<comment type="caution">
    <text evidence="13">The sequence shown here is derived from an EMBL/GenBank/DDBJ whole genome shotgun (WGS) entry which is preliminary data.</text>
</comment>
<dbReference type="PIRSF" id="PIRSF000445">
    <property type="entry name" value="4pyrrol_synth_GluRdtase"/>
    <property type="match status" value="1"/>
</dbReference>
<dbReference type="EMBL" id="JBHLWO010000002">
    <property type="protein sequence ID" value="MFC0320988.1"/>
    <property type="molecule type" value="Genomic_DNA"/>
</dbReference>
<evidence type="ECO:0000259" key="10">
    <source>
        <dbReference type="Pfam" id="PF00745"/>
    </source>
</evidence>
<dbReference type="InterPro" id="IPR000343">
    <property type="entry name" value="4pyrrol_synth_GluRdtase"/>
</dbReference>
<dbReference type="PANTHER" id="PTHR43013">
    <property type="entry name" value="GLUTAMYL-TRNA REDUCTASE"/>
    <property type="match status" value="1"/>
</dbReference>
<evidence type="ECO:0000313" key="13">
    <source>
        <dbReference type="EMBL" id="MFC0320988.1"/>
    </source>
</evidence>
<proteinExistence type="inferred from homology"/>
<reference evidence="13 14" key="1">
    <citation type="submission" date="2024-09" db="EMBL/GenBank/DDBJ databases">
        <authorList>
            <person name="Sun Q."/>
            <person name="Mori K."/>
        </authorList>
    </citation>
    <scope>NUCLEOTIDE SEQUENCE [LARGE SCALE GENOMIC DNA]</scope>
    <source>
        <strain evidence="13 14">CCM 7765</strain>
    </source>
</reference>
<accession>A0ABV6HQ28</accession>
<feature type="binding site" evidence="8">
    <location>
        <begin position="50"/>
        <end position="53"/>
    </location>
    <ligand>
        <name>substrate</name>
    </ligand>
</feature>
<dbReference type="InterPro" id="IPR006151">
    <property type="entry name" value="Shikm_DH/Glu-tRNA_Rdtase"/>
</dbReference>
<feature type="domain" description="Glutamyl-tRNA reductase N-terminal" evidence="12">
    <location>
        <begin position="7"/>
        <end position="160"/>
    </location>
</feature>
<protein>
    <recommendedName>
        <fullName evidence="3 8">Glutamyl-tRNA reductase</fullName>
        <shortName evidence="8">GluTR</shortName>
        <ecNumber evidence="3 8">1.2.1.70</ecNumber>
    </recommendedName>
</protein>
<comment type="function">
    <text evidence="8">Catalyzes the NADPH-dependent reduction of glutamyl-tRNA(Glu) to glutamate 1-semialdehyde (GSA).</text>
</comment>
<feature type="binding site" evidence="8">
    <location>
        <begin position="192"/>
        <end position="197"/>
    </location>
    <ligand>
        <name>NADP(+)</name>
        <dbReference type="ChEBI" id="CHEBI:58349"/>
    </ligand>
</feature>
<comment type="similarity">
    <text evidence="2 8 9">Belongs to the glutamyl-tRNA reductase family.</text>
</comment>